<evidence type="ECO:0008006" key="3">
    <source>
        <dbReference type="Google" id="ProtNLM"/>
    </source>
</evidence>
<reference evidence="1 2" key="1">
    <citation type="journal article" date="2017" name="Nat. Commun.">
        <title>Genome assembly with in vitro proximity ligation data and whole-genome triplication in lettuce.</title>
        <authorList>
            <person name="Reyes-Chin-Wo S."/>
            <person name="Wang Z."/>
            <person name="Yang X."/>
            <person name="Kozik A."/>
            <person name="Arikit S."/>
            <person name="Song C."/>
            <person name="Xia L."/>
            <person name="Froenicke L."/>
            <person name="Lavelle D.O."/>
            <person name="Truco M.J."/>
            <person name="Xia R."/>
            <person name="Zhu S."/>
            <person name="Xu C."/>
            <person name="Xu H."/>
            <person name="Xu X."/>
            <person name="Cox K."/>
            <person name="Korf I."/>
            <person name="Meyers B.C."/>
            <person name="Michelmore R.W."/>
        </authorList>
    </citation>
    <scope>NUCLEOTIDE SEQUENCE [LARGE SCALE GENOMIC DNA]</scope>
    <source>
        <strain evidence="2">cv. Salinas</strain>
        <tissue evidence="1">Seedlings</tissue>
    </source>
</reference>
<gene>
    <name evidence="1" type="ORF">LSAT_V11C400181900</name>
</gene>
<sequence>MFPKKNVLSINQCNVPILMIIEALRDYIQRSFDEPSLTIVATLYVEMVLHKSIQNYVRWQATKIPSEISSPLLSNIYRAFHSKKSCVVDLNRHTYSCGKCRSLGIGCDHVTLASRYSKIHELPDMVQIYYQADVFQTAY</sequence>
<protein>
    <recommendedName>
        <fullName evidence="3">SWIM-type domain-containing protein</fullName>
    </recommendedName>
</protein>
<name>A0A9R1XLT4_LACSA</name>
<dbReference type="AlphaFoldDB" id="A0A9R1XLT4"/>
<evidence type="ECO:0000313" key="1">
    <source>
        <dbReference type="EMBL" id="KAJ0212222.1"/>
    </source>
</evidence>
<organism evidence="1 2">
    <name type="scientific">Lactuca sativa</name>
    <name type="common">Garden lettuce</name>
    <dbReference type="NCBI Taxonomy" id="4236"/>
    <lineage>
        <taxon>Eukaryota</taxon>
        <taxon>Viridiplantae</taxon>
        <taxon>Streptophyta</taxon>
        <taxon>Embryophyta</taxon>
        <taxon>Tracheophyta</taxon>
        <taxon>Spermatophyta</taxon>
        <taxon>Magnoliopsida</taxon>
        <taxon>eudicotyledons</taxon>
        <taxon>Gunneridae</taxon>
        <taxon>Pentapetalae</taxon>
        <taxon>asterids</taxon>
        <taxon>campanulids</taxon>
        <taxon>Asterales</taxon>
        <taxon>Asteraceae</taxon>
        <taxon>Cichorioideae</taxon>
        <taxon>Cichorieae</taxon>
        <taxon>Lactucinae</taxon>
        <taxon>Lactuca</taxon>
    </lineage>
</organism>
<accession>A0A9R1XLT4</accession>
<comment type="caution">
    <text evidence="1">The sequence shown here is derived from an EMBL/GenBank/DDBJ whole genome shotgun (WGS) entry which is preliminary data.</text>
</comment>
<keyword evidence="2" id="KW-1185">Reference proteome</keyword>
<dbReference type="EMBL" id="NBSK02000004">
    <property type="protein sequence ID" value="KAJ0212222.1"/>
    <property type="molecule type" value="Genomic_DNA"/>
</dbReference>
<proteinExistence type="predicted"/>
<evidence type="ECO:0000313" key="2">
    <source>
        <dbReference type="Proteomes" id="UP000235145"/>
    </source>
</evidence>
<dbReference type="Proteomes" id="UP000235145">
    <property type="component" value="Unassembled WGS sequence"/>
</dbReference>